<name>A0AAU3I8W0_9ACTN</name>
<gene>
    <name evidence="3" type="ORF">OG699_40180</name>
</gene>
<feature type="region of interest" description="Disordered" evidence="1">
    <location>
        <begin position="31"/>
        <end position="63"/>
    </location>
</feature>
<protein>
    <recommendedName>
        <fullName evidence="4">Secreted protein</fullName>
    </recommendedName>
</protein>
<keyword evidence="2" id="KW-0732">Signal</keyword>
<evidence type="ECO:0000313" key="3">
    <source>
        <dbReference type="EMBL" id="WTZ13655.1"/>
    </source>
</evidence>
<dbReference type="Gene3D" id="3.40.50.1820">
    <property type="entry name" value="alpha/beta hydrolase"/>
    <property type="match status" value="1"/>
</dbReference>
<feature type="signal peptide" evidence="2">
    <location>
        <begin position="1"/>
        <end position="35"/>
    </location>
</feature>
<accession>A0AAU3I8W0</accession>
<feature type="region of interest" description="Disordered" evidence="1">
    <location>
        <begin position="134"/>
        <end position="183"/>
    </location>
</feature>
<proteinExistence type="predicted"/>
<feature type="chain" id="PRO_5043659698" description="Secreted protein" evidence="2">
    <location>
        <begin position="36"/>
        <end position="944"/>
    </location>
</feature>
<dbReference type="SUPFAM" id="SSF53474">
    <property type="entry name" value="alpha/beta-Hydrolases"/>
    <property type="match status" value="1"/>
</dbReference>
<dbReference type="AlphaFoldDB" id="A0AAU3I8W0"/>
<dbReference type="InterPro" id="IPR029058">
    <property type="entry name" value="AB_hydrolase_fold"/>
</dbReference>
<organism evidence="3">
    <name type="scientific">Streptomyces sp. NBC_01393</name>
    <dbReference type="NCBI Taxonomy" id="2903851"/>
    <lineage>
        <taxon>Bacteria</taxon>
        <taxon>Bacillati</taxon>
        <taxon>Actinomycetota</taxon>
        <taxon>Actinomycetes</taxon>
        <taxon>Kitasatosporales</taxon>
        <taxon>Streptomycetaceae</taxon>
        <taxon>Streptomyces</taxon>
    </lineage>
</organism>
<sequence length="944" mass="99096">MPTRRRRILFRVRRIGVVAAVLLAAVAGSPGSTQAQHNTAGSARSVGSASAEDADGGLPAGWSLTGEGAARQLAWRSAEPVPVSDSGVAFYSGDRFLGRPVGAPDGRSFRLALGQAQFGKPSDLQARTGERRLDAVGAGRNRSVGPEEPGERSGLSAQPSTRLPVNAVDPGKPGSYRTATGDYKLPSVRLPGLPERVEMRAVVVAPTNAPGHRPLALFLHGRHATCYGHGHDPSGEWPCPAGSRPIPSYRGYLADQKLLASQGYVTVSIAANGVNGQDYAAEDGGAQARSSLVRQHLARWAGWSAHPASAPPIVRRAAPADLSRVLLVGHSRGGEGVNRAAMDSLYGAPADQDGYHGPVRWHIRGTVLIGPTIFGQNPAPDVPSATILPGCDGDVSDLQGEMYVDATRGVSRGAALHSAVYMVGANHNFFNAEWTPGQAQAPAEDDFWNGDERDRVCSPGTATRLTARQQQTAGATYIAAAARLFVAGDDRVRPLLDGSGRRAPSAGPVRVLTHAVGGRRTPAFLPDGQVSVDGGRLCEEVTEAVSAACLGSGRSGVSPHFATWAPSQEPGRRAVALRWTSAGHAVRVTSARPVSIAGSRDLALRLIVPPNTRDARFDIGLTDTSGHRATLGRVSLDGLPGTDRTASFWGQEVRLPLAAALRAGVDPHRVKSLEIVPRTGSGQAWLVDSWGWRAGTPAVGAADLVRVDIGRLTVDEGGPGVRTYHVPVKVTGQGKGTLRLFVADPDTGRTTSREVTVGPGQSPEVPVEVRGNTRYGYDVSHDIFVKAVHGAVTGAYRGGVTARNDDPAPTVEVTPAAASAVEGGRLTWRMSLSAAADVEIAADVVILPVASGAELSTTDVDPQWLRNNTGEAPLPSRPLSRLRGLSLYPDVPPGRTSTEITIPVVADTVTESAETVRLRLRVYDEENGTRYDGPEFTGTVRDAA</sequence>
<evidence type="ECO:0008006" key="4">
    <source>
        <dbReference type="Google" id="ProtNLM"/>
    </source>
</evidence>
<reference evidence="3" key="1">
    <citation type="submission" date="2022-10" db="EMBL/GenBank/DDBJ databases">
        <title>The complete genomes of actinobacterial strains from the NBC collection.</title>
        <authorList>
            <person name="Joergensen T.S."/>
            <person name="Alvarez Arevalo M."/>
            <person name="Sterndorff E.B."/>
            <person name="Faurdal D."/>
            <person name="Vuksanovic O."/>
            <person name="Mourched A.-S."/>
            <person name="Charusanti P."/>
            <person name="Shaw S."/>
            <person name="Blin K."/>
            <person name="Weber T."/>
        </authorList>
    </citation>
    <scope>NUCLEOTIDE SEQUENCE</scope>
    <source>
        <strain evidence="3">NBC_01393</strain>
    </source>
</reference>
<evidence type="ECO:0000256" key="1">
    <source>
        <dbReference type="SAM" id="MobiDB-lite"/>
    </source>
</evidence>
<feature type="compositionally biased region" description="Low complexity" evidence="1">
    <location>
        <begin position="40"/>
        <end position="51"/>
    </location>
</feature>
<dbReference type="EMBL" id="CP109546">
    <property type="protein sequence ID" value="WTZ13655.1"/>
    <property type="molecule type" value="Genomic_DNA"/>
</dbReference>
<evidence type="ECO:0000256" key="2">
    <source>
        <dbReference type="SAM" id="SignalP"/>
    </source>
</evidence>